<dbReference type="Gene3D" id="3.40.50.12500">
    <property type="match status" value="1"/>
</dbReference>
<sequence length="271" mass="29147">MTAAAMDPNRLTDKKLLVINPNSSRSMTDGLYPLLSTINDPSYVQISFYTAPPPSPPSINNEKDALLSTKVVLSDLTPTLDQYDAFLVACYSVHPLVTELKKVVKPSVHVMGIFEASVMMALGLLAQGTGKRLGIDEGEKGGFGIVSTGKYWEEVLREGVGNFLGVKKGENCDRFKGVETTGLTAGELHSVDPETVRTKMKEAVKRLVGRRDCSVVCLGCAGMAGMDDMVREALIEELGLEEAKKVYIVDGVKSGVVYLEGNLRAMPNGSG</sequence>
<dbReference type="VEuPathDB" id="FungiDB:sscle_03g022250"/>
<dbReference type="OrthoDB" id="412018at2759"/>
<protein>
    <recommendedName>
        <fullName evidence="4">DCG1 protein</fullName>
    </recommendedName>
</protein>
<dbReference type="EMBL" id="CP017816">
    <property type="protein sequence ID" value="APA07455.1"/>
    <property type="molecule type" value="Genomic_DNA"/>
</dbReference>
<dbReference type="PANTHER" id="PTHR28047:SF5">
    <property type="entry name" value="PROTEIN DCG1"/>
    <property type="match status" value="1"/>
</dbReference>
<dbReference type="GO" id="GO:0047661">
    <property type="term" value="F:amino-acid racemase activity"/>
    <property type="evidence" value="ECO:0007669"/>
    <property type="project" value="InterPro"/>
</dbReference>
<dbReference type="Proteomes" id="UP000177798">
    <property type="component" value="Chromosome 3"/>
</dbReference>
<dbReference type="Pfam" id="PF01177">
    <property type="entry name" value="Asp_Glu_race"/>
    <property type="match status" value="1"/>
</dbReference>
<dbReference type="InterPro" id="IPR053714">
    <property type="entry name" value="Iso_Racemase_Enz_sf"/>
</dbReference>
<evidence type="ECO:0000313" key="3">
    <source>
        <dbReference type="Proteomes" id="UP000177798"/>
    </source>
</evidence>
<accession>A0A1D9PXK0</accession>
<reference evidence="3" key="1">
    <citation type="journal article" date="2017" name="Genome Biol. Evol.">
        <title>The complete genome sequence of the phytopathogenic fungus Sclerotinia sclerotiorum reveals insights into the genome architecture of broad host range pathogens.</title>
        <authorList>
            <person name="Derbyshire M."/>
            <person name="Denton-Giles M."/>
            <person name="Hegedus D."/>
            <person name="Seifbarghy S."/>
            <person name="Rollins J."/>
            <person name="van Kan J."/>
            <person name="Seidl M.F."/>
            <person name="Faino L."/>
            <person name="Mbengue M."/>
            <person name="Navaud O."/>
            <person name="Raffaele S."/>
            <person name="Hammond-Kosack K."/>
            <person name="Heard S."/>
            <person name="Oliver R."/>
        </authorList>
    </citation>
    <scope>NUCLEOTIDE SEQUENCE [LARGE SCALE GENOMIC DNA]</scope>
    <source>
        <strain evidence="3">ATCC 18683 / 1980 / Ss-1</strain>
    </source>
</reference>
<organism evidence="2 3">
    <name type="scientific">Sclerotinia sclerotiorum (strain ATCC 18683 / 1980 / Ss-1)</name>
    <name type="common">White mold</name>
    <name type="synonym">Whetzelinia sclerotiorum</name>
    <dbReference type="NCBI Taxonomy" id="665079"/>
    <lineage>
        <taxon>Eukaryota</taxon>
        <taxon>Fungi</taxon>
        <taxon>Dikarya</taxon>
        <taxon>Ascomycota</taxon>
        <taxon>Pezizomycotina</taxon>
        <taxon>Leotiomycetes</taxon>
        <taxon>Helotiales</taxon>
        <taxon>Sclerotiniaceae</taxon>
        <taxon>Sclerotinia</taxon>
    </lineage>
</organism>
<dbReference type="InterPro" id="IPR052186">
    <property type="entry name" value="Hydantoin_racemase-like"/>
</dbReference>
<dbReference type="PANTHER" id="PTHR28047">
    <property type="entry name" value="PROTEIN DCG1"/>
    <property type="match status" value="1"/>
</dbReference>
<evidence type="ECO:0008006" key="4">
    <source>
        <dbReference type="Google" id="ProtNLM"/>
    </source>
</evidence>
<evidence type="ECO:0000256" key="1">
    <source>
        <dbReference type="ARBA" id="ARBA00038414"/>
    </source>
</evidence>
<dbReference type="InterPro" id="IPR015942">
    <property type="entry name" value="Asp/Glu/hydantoin_racemase"/>
</dbReference>
<name>A0A1D9PXK0_SCLS1</name>
<dbReference type="AlphaFoldDB" id="A0A1D9PXK0"/>
<gene>
    <name evidence="2" type="ORF">sscle_03g022250</name>
</gene>
<proteinExistence type="inferred from homology"/>
<evidence type="ECO:0000313" key="2">
    <source>
        <dbReference type="EMBL" id="APA07455.1"/>
    </source>
</evidence>
<comment type="similarity">
    <text evidence="1">Belongs to the HyuE racemase family.</text>
</comment>